<dbReference type="RefSeq" id="WP_096432714.1">
    <property type="nucleotide sequence ID" value="NZ_AP018042.1"/>
</dbReference>
<evidence type="ECO:0000313" key="2">
    <source>
        <dbReference type="Proteomes" id="UP000218267"/>
    </source>
</evidence>
<dbReference type="AlphaFoldDB" id="A0A1Y1CPN1"/>
<name>A0A1Y1CPN1_9BACT</name>
<reference evidence="2" key="2">
    <citation type="journal article" date="2020" name="Antonie Van Leeuwenhoek">
        <title>Labilibaculum antarcticum sp. nov., a novel facultative anaerobic, psychrotorelant bacterium isolated from marine sediment of Antarctica.</title>
        <authorList>
            <person name="Watanabe M."/>
            <person name="Kojima H."/>
            <person name="Fukui M."/>
        </authorList>
    </citation>
    <scope>NUCLEOTIDE SEQUENCE [LARGE SCALE GENOMIC DNA]</scope>
    <source>
        <strain evidence="2">SPP2</strain>
    </source>
</reference>
<dbReference type="Proteomes" id="UP000218267">
    <property type="component" value="Chromosome"/>
</dbReference>
<gene>
    <name evidence="1" type="ORF">ALGA_4128</name>
</gene>
<evidence type="ECO:0000313" key="1">
    <source>
        <dbReference type="EMBL" id="BAX82419.1"/>
    </source>
</evidence>
<protein>
    <submittedName>
        <fullName evidence="1">Uncharacterized protein</fullName>
    </submittedName>
</protein>
<dbReference type="EMBL" id="AP018042">
    <property type="protein sequence ID" value="BAX82419.1"/>
    <property type="molecule type" value="Genomic_DNA"/>
</dbReference>
<proteinExistence type="predicted"/>
<dbReference type="OrthoDB" id="1119542at2"/>
<keyword evidence="2" id="KW-1185">Reference proteome</keyword>
<organism evidence="1 2">
    <name type="scientific">Labilibaculum antarcticum</name>
    <dbReference type="NCBI Taxonomy" id="1717717"/>
    <lineage>
        <taxon>Bacteria</taxon>
        <taxon>Pseudomonadati</taxon>
        <taxon>Bacteroidota</taxon>
        <taxon>Bacteroidia</taxon>
        <taxon>Marinilabiliales</taxon>
        <taxon>Marinifilaceae</taxon>
        <taxon>Labilibaculum</taxon>
    </lineage>
</organism>
<accession>A0A1Y1CPN1</accession>
<reference evidence="1 2" key="1">
    <citation type="journal article" date="2018" name="Mar. Genomics">
        <title>Complete genome sequence of Marinifilaceae bacterium strain SPP2, isolated from the Antarctic marine sediment.</title>
        <authorList>
            <person name="Watanabe M."/>
            <person name="Kojima H."/>
            <person name="Fukui M."/>
        </authorList>
    </citation>
    <scope>NUCLEOTIDE SEQUENCE [LARGE SCALE GENOMIC DNA]</scope>
    <source>
        <strain evidence="1 2">SPP2</strain>
    </source>
</reference>
<dbReference type="KEGG" id="mbas:ALGA_4128"/>
<sequence length="175" mass="20351">MKINTLLTILLLFIATVGYTQIKYEAKIDSKYKSIQLDDGSFKYVKYDKKKQTIFIYNIDNTLWKTVMLPLPKNHLLDEVKLISQTTFNKDEKVEVVYSCLEFTVPDNFEDPNVDYSKVNFTLNVITETGESLLKVDNSNMMEIIHTKGQTKMLIYKHVGESFNNNDETLIYNLP</sequence>